<keyword evidence="3" id="KW-1185">Reference proteome</keyword>
<organism evidence="2 3">
    <name type="scientific">Edhazardia aedis (strain USNM 41457)</name>
    <name type="common">Microsporidian parasite</name>
    <dbReference type="NCBI Taxonomy" id="1003232"/>
    <lineage>
        <taxon>Eukaryota</taxon>
        <taxon>Fungi</taxon>
        <taxon>Fungi incertae sedis</taxon>
        <taxon>Microsporidia</taxon>
        <taxon>Edhazardia</taxon>
    </lineage>
</organism>
<dbReference type="OrthoDB" id="2186193at2759"/>
<dbReference type="AlphaFoldDB" id="J9D207"/>
<dbReference type="Gene3D" id="3.40.50.1820">
    <property type="entry name" value="alpha/beta hydrolase"/>
    <property type="match status" value="1"/>
</dbReference>
<accession>J9D207</accession>
<dbReference type="PANTHER" id="PTHR12277">
    <property type="entry name" value="ALPHA/BETA HYDROLASE DOMAIN-CONTAINING PROTEIN"/>
    <property type="match status" value="1"/>
</dbReference>
<protein>
    <recommendedName>
        <fullName evidence="4">AB hydrolase-1 domain-containing protein</fullName>
    </recommendedName>
</protein>
<keyword evidence="1" id="KW-0812">Transmembrane</keyword>
<dbReference type="VEuPathDB" id="MicrosporidiaDB:EDEG_03852"/>
<dbReference type="GO" id="GO:0008474">
    <property type="term" value="F:palmitoyl-(protein) hydrolase activity"/>
    <property type="evidence" value="ECO:0007669"/>
    <property type="project" value="TreeGrafter"/>
</dbReference>
<dbReference type="OMA" id="RNTETKH"/>
<feature type="transmembrane region" description="Helical" evidence="1">
    <location>
        <begin position="32"/>
        <end position="49"/>
    </location>
</feature>
<sequence length="291" mass="34463">MKEGIDTRKNTNSNEQRGSLFNIFKKIKYERFILFVPYFILLSFHFHFLQQHRMIYQSNKFDIDELKLCKRIHYNKTKNKEKDNYFDIYSIEMNSPNDLIYFHGSRIRKDIHIKIANKLAKTTKCNIIVPFYRGYGSSNGSINEVTIMSDVKLLNKVMKNRKNTEILYGQSLGCAAALYYASLSGNYNFLILENPFNTMKEVSYDTYSLSPFFGWVLTEKWPNDKRLKEYKGKVLFLISQKDNFVKAYHHKSLSNLCDKIEIKYLEGATHFNATLNEEYYKNIEDFINDCK</sequence>
<reference evidence="2 3" key="1">
    <citation type="submission" date="2011-08" db="EMBL/GenBank/DDBJ databases">
        <authorList>
            <person name="Liu Z.J."/>
            <person name="Shi F.L."/>
            <person name="Lu J.Q."/>
            <person name="Li M."/>
            <person name="Wang Z.L."/>
        </authorList>
    </citation>
    <scope>NUCLEOTIDE SEQUENCE [LARGE SCALE GENOMIC DNA]</scope>
    <source>
        <strain evidence="2 3">USNM 41457</strain>
    </source>
</reference>
<keyword evidence="1" id="KW-1133">Transmembrane helix</keyword>
<evidence type="ECO:0000256" key="1">
    <source>
        <dbReference type="SAM" id="Phobius"/>
    </source>
</evidence>
<dbReference type="PANTHER" id="PTHR12277:SF64">
    <property type="entry name" value="SUPERFAMILY HYDROLASE, PUTATIVE (AFU_ORTHOLOGUE AFUA_3G01760)-RELATED"/>
    <property type="match status" value="1"/>
</dbReference>
<dbReference type="HOGENOM" id="CLU_956522_0_0_1"/>
<dbReference type="InterPro" id="IPR029058">
    <property type="entry name" value="AB_hydrolase_fold"/>
</dbReference>
<name>J9D207_EDHAE</name>
<dbReference type="EMBL" id="AFBI03000134">
    <property type="protein sequence ID" value="EJW01609.1"/>
    <property type="molecule type" value="Genomic_DNA"/>
</dbReference>
<evidence type="ECO:0000313" key="3">
    <source>
        <dbReference type="Proteomes" id="UP000003163"/>
    </source>
</evidence>
<evidence type="ECO:0000313" key="2">
    <source>
        <dbReference type="EMBL" id="EJW01609.1"/>
    </source>
</evidence>
<dbReference type="Proteomes" id="UP000003163">
    <property type="component" value="Unassembled WGS sequence"/>
</dbReference>
<comment type="caution">
    <text evidence="2">The sequence shown here is derived from an EMBL/GenBank/DDBJ whole genome shotgun (WGS) entry which is preliminary data.</text>
</comment>
<keyword evidence="1" id="KW-0472">Membrane</keyword>
<dbReference type="SUPFAM" id="SSF53474">
    <property type="entry name" value="alpha/beta-Hydrolases"/>
    <property type="match status" value="1"/>
</dbReference>
<reference evidence="3" key="2">
    <citation type="submission" date="2015-07" db="EMBL/GenBank/DDBJ databases">
        <title>Contrasting host-pathogen interactions and genome evolution in two generalist and specialist microsporidian pathogens of mosquitoes.</title>
        <authorList>
            <consortium name="The Broad Institute Genomics Platform"/>
            <consortium name="The Broad Institute Genome Sequencing Center for Infectious Disease"/>
            <person name="Cuomo C.A."/>
            <person name="Sanscrainte N.D."/>
            <person name="Goldberg J.M."/>
            <person name="Heiman D."/>
            <person name="Young S."/>
            <person name="Zeng Q."/>
            <person name="Becnel J.J."/>
            <person name="Birren B.W."/>
        </authorList>
    </citation>
    <scope>NUCLEOTIDE SEQUENCE [LARGE SCALE GENOMIC DNA]</scope>
    <source>
        <strain evidence="3">USNM 41457</strain>
    </source>
</reference>
<proteinExistence type="predicted"/>
<dbReference type="GO" id="GO:0016020">
    <property type="term" value="C:membrane"/>
    <property type="evidence" value="ECO:0007669"/>
    <property type="project" value="TreeGrafter"/>
</dbReference>
<evidence type="ECO:0008006" key="4">
    <source>
        <dbReference type="Google" id="ProtNLM"/>
    </source>
</evidence>
<gene>
    <name evidence="2" type="ORF">EDEG_03852</name>
</gene>
<dbReference type="InParanoid" id="J9D207"/>
<dbReference type="STRING" id="1003232.J9D207"/>